<dbReference type="EMBL" id="BARV01034422">
    <property type="protein sequence ID" value="GAI58688.1"/>
    <property type="molecule type" value="Genomic_DNA"/>
</dbReference>
<proteinExistence type="predicted"/>
<dbReference type="AlphaFoldDB" id="X1PS82"/>
<name>X1PS82_9ZZZZ</name>
<organism evidence="1">
    <name type="scientific">marine sediment metagenome</name>
    <dbReference type="NCBI Taxonomy" id="412755"/>
    <lineage>
        <taxon>unclassified sequences</taxon>
        <taxon>metagenomes</taxon>
        <taxon>ecological metagenomes</taxon>
    </lineage>
</organism>
<sequence>MDIDAKLKEAKSKQVEVVGRANLIAQEISNLSQQRQMLLQETLKYEGEIRPLTGLKEEKK</sequence>
<accession>X1PS82</accession>
<gene>
    <name evidence="1" type="ORF">S06H3_53913</name>
</gene>
<reference evidence="1" key="1">
    <citation type="journal article" date="2014" name="Front. Microbiol.">
        <title>High frequency of phylogenetically diverse reductive dehalogenase-homologous genes in deep subseafloor sedimentary metagenomes.</title>
        <authorList>
            <person name="Kawai M."/>
            <person name="Futagami T."/>
            <person name="Toyoda A."/>
            <person name="Takaki Y."/>
            <person name="Nishi S."/>
            <person name="Hori S."/>
            <person name="Arai W."/>
            <person name="Tsubouchi T."/>
            <person name="Morono Y."/>
            <person name="Uchiyama I."/>
            <person name="Ito T."/>
            <person name="Fujiyama A."/>
            <person name="Inagaki F."/>
            <person name="Takami H."/>
        </authorList>
    </citation>
    <scope>NUCLEOTIDE SEQUENCE</scope>
    <source>
        <strain evidence="1">Expedition CK06-06</strain>
    </source>
</reference>
<evidence type="ECO:0000313" key="1">
    <source>
        <dbReference type="EMBL" id="GAI58688.1"/>
    </source>
</evidence>
<comment type="caution">
    <text evidence="1">The sequence shown here is derived from an EMBL/GenBank/DDBJ whole genome shotgun (WGS) entry which is preliminary data.</text>
</comment>
<protein>
    <submittedName>
        <fullName evidence="1">Uncharacterized protein</fullName>
    </submittedName>
</protein>